<dbReference type="PANTHER" id="PTHR42867:SF1">
    <property type="entry name" value="MEMBRANE PROTEIN-RELATED"/>
    <property type="match status" value="1"/>
</dbReference>
<reference evidence="2 3" key="1">
    <citation type="submission" date="2017-08" db="EMBL/GenBank/DDBJ databases">
        <title>Substantial Increase in Enzyme Production by Combined Drug-Resistance Mutations in Paenibacillus agaridevorans.</title>
        <authorList>
            <person name="Tanaka Y."/>
            <person name="Funane K."/>
            <person name="Hosaka T."/>
            <person name="Shiwa Y."/>
            <person name="Fujita N."/>
            <person name="Miyazaki T."/>
            <person name="Yoshikawa H."/>
            <person name="Murakami K."/>
            <person name="Kasahara K."/>
            <person name="Inaoka T."/>
            <person name="Hiraga Y."/>
            <person name="Ochi K."/>
        </authorList>
    </citation>
    <scope>NUCLEOTIDE SEQUENCE [LARGE SCALE GENOMIC DNA]</scope>
    <source>
        <strain evidence="2 3">T-3040</strain>
    </source>
</reference>
<protein>
    <submittedName>
        <fullName evidence="2">Membrane protein</fullName>
    </submittedName>
</protein>
<organism evidence="2 3">
    <name type="scientific">Paenibacillus agaridevorans</name>
    <dbReference type="NCBI Taxonomy" id="171404"/>
    <lineage>
        <taxon>Bacteria</taxon>
        <taxon>Bacillati</taxon>
        <taxon>Bacillota</taxon>
        <taxon>Bacilli</taxon>
        <taxon>Bacillales</taxon>
        <taxon>Paenibacillaceae</taxon>
        <taxon>Paenibacillus</taxon>
    </lineage>
</organism>
<feature type="transmembrane region" description="Helical" evidence="1">
    <location>
        <begin position="157"/>
        <end position="177"/>
    </location>
</feature>
<dbReference type="RefSeq" id="WP_087567102.1">
    <property type="nucleotide sequence ID" value="NZ_BDQX01000458.1"/>
</dbReference>
<proteinExistence type="predicted"/>
<dbReference type="AlphaFoldDB" id="A0A2R5F144"/>
<keyword evidence="1" id="KW-1133">Transmembrane helix</keyword>
<gene>
    <name evidence="2" type="ORF">PAT3040_07006</name>
</gene>
<dbReference type="Proteomes" id="UP000245202">
    <property type="component" value="Unassembled WGS sequence"/>
</dbReference>
<evidence type="ECO:0000313" key="3">
    <source>
        <dbReference type="Proteomes" id="UP000245202"/>
    </source>
</evidence>
<keyword evidence="1" id="KW-0812">Transmembrane</keyword>
<sequence length="329" mass="36807">MPQEPRNIYGGQAVIEGVMFAGKHVNVTAVRRKNDEIEFYEVPRSSKRWVTGLKKIPLVRGVVGIVESSAKGSQHLNFSMEAYAEDETAEEGKADEPKKAEPEKKGFSLGMIVSVAVAGVLSFIFGKLIFTAVPAAIEDLLFAKAFSSQVGHNLLEGLIKIILLLVYLYFISLTPIIKRLFQYHGAEHKVISAYEAGEKLTVENVQKYSRLHYRCGSSFIVFTVIVGVVVYSMPIFEWETIWERIYLRILLLPAVLGLSYEVLRLTNSVREVPVLRFLGYPGLWLQLLTTKEPNDEQVKVSIASFKRMLELDRQAAAGVNLSANEPKAI</sequence>
<dbReference type="InterPro" id="IPR010787">
    <property type="entry name" value="DUF1385"/>
</dbReference>
<feature type="transmembrane region" description="Helical" evidence="1">
    <location>
        <begin position="215"/>
        <end position="233"/>
    </location>
</feature>
<dbReference type="Pfam" id="PF07136">
    <property type="entry name" value="DUF1385"/>
    <property type="match status" value="1"/>
</dbReference>
<feature type="transmembrane region" description="Helical" evidence="1">
    <location>
        <begin position="107"/>
        <end position="137"/>
    </location>
</feature>
<dbReference type="EMBL" id="BDQX01000458">
    <property type="protein sequence ID" value="GBG12145.1"/>
    <property type="molecule type" value="Genomic_DNA"/>
</dbReference>
<keyword evidence="3" id="KW-1185">Reference proteome</keyword>
<evidence type="ECO:0000256" key="1">
    <source>
        <dbReference type="SAM" id="Phobius"/>
    </source>
</evidence>
<evidence type="ECO:0000313" key="2">
    <source>
        <dbReference type="EMBL" id="GBG12145.1"/>
    </source>
</evidence>
<dbReference type="PANTHER" id="PTHR42867">
    <property type="entry name" value="MEMBRANE PROTEIN-RELATED"/>
    <property type="match status" value="1"/>
</dbReference>
<name>A0A2R5F144_9BACL</name>
<keyword evidence="1" id="KW-0472">Membrane</keyword>
<comment type="caution">
    <text evidence="2">The sequence shown here is derived from an EMBL/GenBank/DDBJ whole genome shotgun (WGS) entry which is preliminary data.</text>
</comment>
<accession>A0A2R5F144</accession>